<reference evidence="1" key="2">
    <citation type="journal article" date="2015" name="Data Brief">
        <title>Shoot transcriptome of the giant reed, Arundo donax.</title>
        <authorList>
            <person name="Barrero R.A."/>
            <person name="Guerrero F.D."/>
            <person name="Moolhuijzen P."/>
            <person name="Goolsby J.A."/>
            <person name="Tidwell J."/>
            <person name="Bellgard S.E."/>
            <person name="Bellgard M.I."/>
        </authorList>
    </citation>
    <scope>NUCLEOTIDE SEQUENCE</scope>
    <source>
        <tissue evidence="1">Shoot tissue taken approximately 20 cm above the soil surface</tissue>
    </source>
</reference>
<sequence>MVARPQYFSISFFRLFWY</sequence>
<name>A0A0A9C324_ARUDO</name>
<evidence type="ECO:0000313" key="1">
    <source>
        <dbReference type="EMBL" id="JAD70654.1"/>
    </source>
</evidence>
<dbReference type="EMBL" id="GBRH01227241">
    <property type="protein sequence ID" value="JAD70654.1"/>
    <property type="molecule type" value="Transcribed_RNA"/>
</dbReference>
<dbReference type="AlphaFoldDB" id="A0A0A9C324"/>
<accession>A0A0A9C324</accession>
<organism evidence="1">
    <name type="scientific">Arundo donax</name>
    <name type="common">Giant reed</name>
    <name type="synonym">Donax arundinaceus</name>
    <dbReference type="NCBI Taxonomy" id="35708"/>
    <lineage>
        <taxon>Eukaryota</taxon>
        <taxon>Viridiplantae</taxon>
        <taxon>Streptophyta</taxon>
        <taxon>Embryophyta</taxon>
        <taxon>Tracheophyta</taxon>
        <taxon>Spermatophyta</taxon>
        <taxon>Magnoliopsida</taxon>
        <taxon>Liliopsida</taxon>
        <taxon>Poales</taxon>
        <taxon>Poaceae</taxon>
        <taxon>PACMAD clade</taxon>
        <taxon>Arundinoideae</taxon>
        <taxon>Arundineae</taxon>
        <taxon>Arundo</taxon>
    </lineage>
</organism>
<protein>
    <submittedName>
        <fullName evidence="1">Uncharacterized protein</fullName>
    </submittedName>
</protein>
<reference evidence="1" key="1">
    <citation type="submission" date="2014-09" db="EMBL/GenBank/DDBJ databases">
        <authorList>
            <person name="Magalhaes I.L.F."/>
            <person name="Oliveira U."/>
            <person name="Santos F.R."/>
            <person name="Vidigal T.H.D.A."/>
            <person name="Brescovit A.D."/>
            <person name="Santos A.J."/>
        </authorList>
    </citation>
    <scope>NUCLEOTIDE SEQUENCE</scope>
    <source>
        <tissue evidence="1">Shoot tissue taken approximately 20 cm above the soil surface</tissue>
    </source>
</reference>
<proteinExistence type="predicted"/>